<feature type="transmembrane region" description="Helical" evidence="5">
    <location>
        <begin position="146"/>
        <end position="167"/>
    </location>
</feature>
<evidence type="ECO:0000313" key="7">
    <source>
        <dbReference type="EMBL" id="EHG24573.1"/>
    </source>
</evidence>
<evidence type="ECO:0000256" key="5">
    <source>
        <dbReference type="SAM" id="Phobius"/>
    </source>
</evidence>
<feature type="transmembrane region" description="Helical" evidence="5">
    <location>
        <begin position="199"/>
        <end position="214"/>
    </location>
</feature>
<proteinExistence type="predicted"/>
<feature type="transmembrane region" description="Helical" evidence="5">
    <location>
        <begin position="85"/>
        <end position="107"/>
    </location>
</feature>
<comment type="subcellular location">
    <subcellularLocation>
        <location evidence="1">Membrane</location>
        <topology evidence="1">Multi-pass membrane protein</topology>
    </subcellularLocation>
</comment>
<evidence type="ECO:0000256" key="3">
    <source>
        <dbReference type="ARBA" id="ARBA00022989"/>
    </source>
</evidence>
<evidence type="ECO:0000313" key="8">
    <source>
        <dbReference type="Proteomes" id="UP000003175"/>
    </source>
</evidence>
<feature type="transmembrane region" description="Helical" evidence="5">
    <location>
        <begin position="18"/>
        <end position="45"/>
    </location>
</feature>
<keyword evidence="3 5" id="KW-1133">Transmembrane helix</keyword>
<gene>
    <name evidence="7" type="ORF">HMPREF9432_01423</name>
</gene>
<feature type="transmembrane region" description="Helical" evidence="5">
    <location>
        <begin position="176"/>
        <end position="193"/>
    </location>
</feature>
<dbReference type="InterPro" id="IPR007016">
    <property type="entry name" value="O-antigen_ligase-rel_domated"/>
</dbReference>
<comment type="caution">
    <text evidence="7">The sequence shown here is derived from an EMBL/GenBank/DDBJ whole genome shotgun (WGS) entry which is preliminary data.</text>
</comment>
<dbReference type="EMBL" id="ADGH01000012">
    <property type="protein sequence ID" value="EHG24573.1"/>
    <property type="molecule type" value="Genomic_DNA"/>
</dbReference>
<keyword evidence="4 5" id="KW-0472">Membrane</keyword>
<feature type="transmembrane region" description="Helical" evidence="5">
    <location>
        <begin position="57"/>
        <end position="79"/>
    </location>
</feature>
<feature type="transmembrane region" description="Helical" evidence="5">
    <location>
        <begin position="221"/>
        <end position="242"/>
    </location>
</feature>
<keyword evidence="8" id="KW-1185">Reference proteome</keyword>
<feature type="transmembrane region" description="Helical" evidence="5">
    <location>
        <begin position="326"/>
        <end position="345"/>
    </location>
</feature>
<organism evidence="7 8">
    <name type="scientific">Selenomonas noxia F0398</name>
    <dbReference type="NCBI Taxonomy" id="702437"/>
    <lineage>
        <taxon>Bacteria</taxon>
        <taxon>Bacillati</taxon>
        <taxon>Bacillota</taxon>
        <taxon>Negativicutes</taxon>
        <taxon>Selenomonadales</taxon>
        <taxon>Selenomonadaceae</taxon>
        <taxon>Selenomonas</taxon>
    </lineage>
</organism>
<protein>
    <recommendedName>
        <fullName evidence="6">O-antigen ligase-related domain-containing protein</fullName>
    </recommendedName>
</protein>
<dbReference type="Proteomes" id="UP000003175">
    <property type="component" value="Unassembled WGS sequence"/>
</dbReference>
<dbReference type="RefSeq" id="WP_006696672.1">
    <property type="nucleotide sequence ID" value="NZ_JH376859.1"/>
</dbReference>
<evidence type="ECO:0000256" key="4">
    <source>
        <dbReference type="ARBA" id="ARBA00023136"/>
    </source>
</evidence>
<keyword evidence="2 5" id="KW-0812">Transmembrane</keyword>
<evidence type="ECO:0000259" key="6">
    <source>
        <dbReference type="Pfam" id="PF04932"/>
    </source>
</evidence>
<evidence type="ECO:0000256" key="1">
    <source>
        <dbReference type="ARBA" id="ARBA00004141"/>
    </source>
</evidence>
<dbReference type="InterPro" id="IPR051533">
    <property type="entry name" value="WaaL-like"/>
</dbReference>
<evidence type="ECO:0000256" key="2">
    <source>
        <dbReference type="ARBA" id="ARBA00022692"/>
    </source>
</evidence>
<accession>A0ABN0DPL8</accession>
<dbReference type="PANTHER" id="PTHR37422:SF13">
    <property type="entry name" value="LIPOPOLYSACCHARIDE BIOSYNTHESIS PROTEIN PA4999-RELATED"/>
    <property type="match status" value="1"/>
</dbReference>
<feature type="transmembrane region" description="Helical" evidence="5">
    <location>
        <begin position="114"/>
        <end position="134"/>
    </location>
</feature>
<dbReference type="Pfam" id="PF04932">
    <property type="entry name" value="Wzy_C"/>
    <property type="match status" value="1"/>
</dbReference>
<sequence length="423" mass="46603">MEQILINNTIYGRWMYRILLGLAFASNISTAASSIFAAAGLLLVLIQSVRTRISPPVDSGLAATVLIYLGIWVICGLTSREASTSVAAVGGAAHRILPLFLTMLYVHHKEQMRAIILAFAASVCINDITAFAQLGIHGMESRPTGLVHSPTFLASHLLMAIPVLCFFSQQSYMKHFQRPLLALALLSGVLLLLTQTRGAWLAAAGTSALLFALAPRLRRILLAAALIGTLLLSAVILFSPTYSSRLISISDTGYASNQERIYMWQAALDIFRDHPILGVGMDEYGYYYNTAYIPDAARERPRDPDDPSTGHGHPHNNFLKHLSEGGIFGAVAFLLLHGYLFYRLYQQFHKERRQRTPAYALMGILVFAGIHLEGLTDTNINQLSIAREYWLLMGLTLANGAMERLPHTPCTEKSSPESSSHEY</sequence>
<dbReference type="PANTHER" id="PTHR37422">
    <property type="entry name" value="TEICHURONIC ACID BIOSYNTHESIS PROTEIN TUAE"/>
    <property type="match status" value="1"/>
</dbReference>
<feature type="domain" description="O-antigen ligase-related" evidence="6">
    <location>
        <begin position="183"/>
        <end position="334"/>
    </location>
</feature>
<name>A0ABN0DPL8_9FIRM</name>
<reference evidence="7 8" key="1">
    <citation type="submission" date="2011-08" db="EMBL/GenBank/DDBJ databases">
        <title>The Genome Sequence of Selenomonas noxia F0398.</title>
        <authorList>
            <consortium name="The Broad Institute Genome Sequencing Platform"/>
            <person name="Earl A."/>
            <person name="Ward D."/>
            <person name="Feldgarden M."/>
            <person name="Gevers D."/>
            <person name="Izard J."/>
            <person name="Ganesan A."/>
            <person name="Blanton J.M."/>
            <person name="Baranova O.V."/>
            <person name="Tanner A.C."/>
            <person name="Dewhirst F.E."/>
            <person name="Young S.K."/>
            <person name="Zeng Q."/>
            <person name="Gargeya S."/>
            <person name="Fitzgerald M."/>
            <person name="Haas B."/>
            <person name="Abouelleil A."/>
            <person name="Alvarado L."/>
            <person name="Arachchi H.M."/>
            <person name="Berlin A."/>
            <person name="Brown A."/>
            <person name="Chapman S.B."/>
            <person name="Chen Z."/>
            <person name="Dunbar C."/>
            <person name="Freedman E."/>
            <person name="Gearin G."/>
            <person name="Gellesch M."/>
            <person name="Goldberg J."/>
            <person name="Griggs A."/>
            <person name="Gujja S."/>
            <person name="Heiman D."/>
            <person name="Howarth C."/>
            <person name="Larson L."/>
            <person name="Lui A."/>
            <person name="MacDonald P.J.P."/>
            <person name="Montmayeur A."/>
            <person name="Murphy C."/>
            <person name="Neiman D."/>
            <person name="Pearson M."/>
            <person name="Priest M."/>
            <person name="Roberts A."/>
            <person name="Saif S."/>
            <person name="Shea T."/>
            <person name="Shenoy N."/>
            <person name="Sisk P."/>
            <person name="Stolte C."/>
            <person name="Sykes S."/>
            <person name="Wortman J."/>
            <person name="Nusbaum C."/>
            <person name="Birren B."/>
        </authorList>
    </citation>
    <scope>NUCLEOTIDE SEQUENCE [LARGE SCALE GENOMIC DNA]</scope>
    <source>
        <strain evidence="7 8">F0398</strain>
    </source>
</reference>